<evidence type="ECO:0000256" key="1">
    <source>
        <dbReference type="SAM" id="Phobius"/>
    </source>
</evidence>
<evidence type="ECO:0000313" key="3">
    <source>
        <dbReference type="Proteomes" id="UP000008207"/>
    </source>
</evidence>
<accession>B8IL66</accession>
<gene>
    <name evidence="2" type="ordered locus">Mnod_3331</name>
</gene>
<dbReference type="Proteomes" id="UP000008207">
    <property type="component" value="Chromosome"/>
</dbReference>
<dbReference type="eggNOG" id="COG2085">
    <property type="taxonomic scope" value="Bacteria"/>
</dbReference>
<dbReference type="EMBL" id="CP001349">
    <property type="protein sequence ID" value="ACL58254.1"/>
    <property type="molecule type" value="Genomic_DNA"/>
</dbReference>
<sequence length="85" mass="9423">MASPSDPNGPRCCRIGPSTHLEFSTPSQRLGENPGTEPTVIFNDRWYDRPAPLWRRLLWFAALYGGSVLVLGLVTLGLRAWLKAA</sequence>
<keyword evidence="1" id="KW-0472">Membrane</keyword>
<organism evidence="2 3">
    <name type="scientific">Methylobacterium nodulans (strain LMG 21967 / CNCM I-2342 / ORS 2060)</name>
    <dbReference type="NCBI Taxonomy" id="460265"/>
    <lineage>
        <taxon>Bacteria</taxon>
        <taxon>Pseudomonadati</taxon>
        <taxon>Pseudomonadota</taxon>
        <taxon>Alphaproteobacteria</taxon>
        <taxon>Hyphomicrobiales</taxon>
        <taxon>Methylobacteriaceae</taxon>
        <taxon>Methylobacterium</taxon>
    </lineage>
</organism>
<reference evidence="2 3" key="1">
    <citation type="submission" date="2009-01" db="EMBL/GenBank/DDBJ databases">
        <title>Complete sequence of chromosome of Methylobacterium nodulans ORS 2060.</title>
        <authorList>
            <consortium name="US DOE Joint Genome Institute"/>
            <person name="Lucas S."/>
            <person name="Copeland A."/>
            <person name="Lapidus A."/>
            <person name="Glavina del Rio T."/>
            <person name="Dalin E."/>
            <person name="Tice H."/>
            <person name="Bruce D."/>
            <person name="Goodwin L."/>
            <person name="Pitluck S."/>
            <person name="Sims D."/>
            <person name="Brettin T."/>
            <person name="Detter J.C."/>
            <person name="Han C."/>
            <person name="Larimer F."/>
            <person name="Land M."/>
            <person name="Hauser L."/>
            <person name="Kyrpides N."/>
            <person name="Ivanova N."/>
            <person name="Marx C.J."/>
            <person name="Richardson P."/>
        </authorList>
    </citation>
    <scope>NUCLEOTIDE SEQUENCE [LARGE SCALE GENOMIC DNA]</scope>
    <source>
        <strain evidence="3">LMG 21967 / CNCM I-2342 / ORS 2060</strain>
    </source>
</reference>
<dbReference type="AlphaFoldDB" id="B8IL66"/>
<protein>
    <submittedName>
        <fullName evidence="2">Uncharacterized protein</fullName>
    </submittedName>
</protein>
<keyword evidence="3" id="KW-1185">Reference proteome</keyword>
<feature type="transmembrane region" description="Helical" evidence="1">
    <location>
        <begin position="57"/>
        <end position="82"/>
    </location>
</feature>
<keyword evidence="1" id="KW-0812">Transmembrane</keyword>
<dbReference type="STRING" id="460265.Mnod_3331"/>
<dbReference type="RefSeq" id="WP_015929917.1">
    <property type="nucleotide sequence ID" value="NC_011894.1"/>
</dbReference>
<keyword evidence="1" id="KW-1133">Transmembrane helix</keyword>
<evidence type="ECO:0000313" key="2">
    <source>
        <dbReference type="EMBL" id="ACL58254.1"/>
    </source>
</evidence>
<dbReference type="KEGG" id="mno:Mnod_3331"/>
<proteinExistence type="predicted"/>
<name>B8IL66_METNO</name>
<dbReference type="HOGENOM" id="CLU_2508908_0_0_5"/>